<sequence>MAILLNSLAALQFKAGSFIAVIVILIALVAVAPLLGRLAPPRGAPRAFGGHGGLNSPTFTKSRNEYLRHGKEQSPDKQFSFWHGPNHMVSVSGDVARTVFLTSRKLNALAAFATLSGSFLKIDSLTNSYVRLALLTFKRCAQDEHIEVNLPRLIDDSRRFLETIDQSEAWDPVENLSYLMYQLTHRMAGTHDIANDPDLVARTRDIYKPLDDYSLFEIWFPLLPTPSKFKKAWAYARLHWIVQGFITDRRRTGRRESDAMQMMMDQEFTDPVITVAVIGAMLAGVLNMTVNGAWNLLYLAHNPNWLSKLRTEVDQAIVKYRRSANEDVSDVFKRLGLKDWESEFPLFEQILKETMRFTMAGQIVRKNIGNKGVSVGDTDFVIPKDSLAVYSVEDAHMDPSVYRDPLEWDPSRYDKGKDEGLQSPHSFLGWGSGNHRCPAMRFSKLNMLVPTVMLVALYDFEVCNDQGESSNEPLPSLSYDGVGSGRPTGKVHVKFSPRTREGV</sequence>
<protein>
    <recommendedName>
        <fullName evidence="13">Cytochrome P450</fullName>
    </recommendedName>
</protein>
<proteinExistence type="inferred from homology"/>
<organism evidence="11 12">
    <name type="scientific">Fusarium vanettenii (strain ATCC MYA-4622 / CBS 123669 / FGSC 9596 / NRRL 45880 / 77-13-4)</name>
    <name type="common">Fusarium solani subsp. pisi</name>
    <dbReference type="NCBI Taxonomy" id="660122"/>
    <lineage>
        <taxon>Eukaryota</taxon>
        <taxon>Fungi</taxon>
        <taxon>Dikarya</taxon>
        <taxon>Ascomycota</taxon>
        <taxon>Pezizomycotina</taxon>
        <taxon>Sordariomycetes</taxon>
        <taxon>Hypocreomycetidae</taxon>
        <taxon>Hypocreales</taxon>
        <taxon>Nectriaceae</taxon>
        <taxon>Fusarium</taxon>
        <taxon>Fusarium solani species complex</taxon>
        <taxon>Fusarium vanettenii</taxon>
    </lineage>
</organism>
<dbReference type="PANTHER" id="PTHR24304">
    <property type="entry name" value="CYTOCHROME P450 FAMILY 7"/>
    <property type="match status" value="1"/>
</dbReference>
<dbReference type="PANTHER" id="PTHR24304:SF2">
    <property type="entry name" value="24-HYDROXYCHOLESTEROL 7-ALPHA-HYDROXYLASE"/>
    <property type="match status" value="1"/>
</dbReference>
<name>C7ZEI0_FUSV7</name>
<evidence type="ECO:0000256" key="10">
    <source>
        <dbReference type="SAM" id="Phobius"/>
    </source>
</evidence>
<dbReference type="InterPro" id="IPR017972">
    <property type="entry name" value="Cyt_P450_CS"/>
</dbReference>
<keyword evidence="8" id="KW-0560">Oxidoreductase</keyword>
<keyword evidence="6 8" id="KW-0503">Monooxygenase</keyword>
<evidence type="ECO:0008006" key="13">
    <source>
        <dbReference type="Google" id="ProtNLM"/>
    </source>
</evidence>
<dbReference type="EMBL" id="GG698921">
    <property type="protein sequence ID" value="EEU37700.1"/>
    <property type="molecule type" value="Genomic_DNA"/>
</dbReference>
<dbReference type="GO" id="GO:0004497">
    <property type="term" value="F:monooxygenase activity"/>
    <property type="evidence" value="ECO:0007669"/>
    <property type="project" value="UniProtKB-KW"/>
</dbReference>
<feature type="transmembrane region" description="Helical" evidence="10">
    <location>
        <begin position="15"/>
        <end position="36"/>
    </location>
</feature>
<keyword evidence="10" id="KW-0812">Transmembrane</keyword>
<dbReference type="PRINTS" id="PR00465">
    <property type="entry name" value="EP450IV"/>
</dbReference>
<dbReference type="RefSeq" id="XP_003043413.1">
    <property type="nucleotide sequence ID" value="XM_003043367.1"/>
</dbReference>
<gene>
    <name evidence="11" type="ORF">NECHADRAFT_87500</name>
</gene>
<keyword evidence="4 7" id="KW-0479">Metal-binding</keyword>
<evidence type="ECO:0000313" key="12">
    <source>
        <dbReference type="Proteomes" id="UP000005206"/>
    </source>
</evidence>
<dbReference type="OrthoDB" id="1055148at2759"/>
<keyword evidence="10" id="KW-0472">Membrane</keyword>
<dbReference type="GeneID" id="9669123"/>
<keyword evidence="3 7" id="KW-0349">Heme</keyword>
<feature type="region of interest" description="Disordered" evidence="9">
    <location>
        <begin position="468"/>
        <end position="503"/>
    </location>
</feature>
<evidence type="ECO:0000256" key="1">
    <source>
        <dbReference type="ARBA" id="ARBA00001971"/>
    </source>
</evidence>
<feature type="transmembrane region" description="Helical" evidence="10">
    <location>
        <begin position="272"/>
        <end position="294"/>
    </location>
</feature>
<keyword evidence="10" id="KW-1133">Transmembrane helix</keyword>
<evidence type="ECO:0000256" key="5">
    <source>
        <dbReference type="ARBA" id="ARBA00023004"/>
    </source>
</evidence>
<evidence type="ECO:0000256" key="6">
    <source>
        <dbReference type="ARBA" id="ARBA00023033"/>
    </source>
</evidence>
<dbReference type="AlphaFoldDB" id="C7ZEI0"/>
<dbReference type="SUPFAM" id="SSF48264">
    <property type="entry name" value="Cytochrome P450"/>
    <property type="match status" value="1"/>
</dbReference>
<dbReference type="VEuPathDB" id="FungiDB:NECHADRAFT_87500"/>
<evidence type="ECO:0000256" key="8">
    <source>
        <dbReference type="RuleBase" id="RU000461"/>
    </source>
</evidence>
<dbReference type="InParanoid" id="C7ZEI0"/>
<feature type="binding site" description="axial binding residue" evidence="7">
    <location>
        <position position="437"/>
    </location>
    <ligand>
        <name>heme</name>
        <dbReference type="ChEBI" id="CHEBI:30413"/>
    </ligand>
    <ligandPart>
        <name>Fe</name>
        <dbReference type="ChEBI" id="CHEBI:18248"/>
    </ligandPart>
</feature>
<accession>C7ZEI0</accession>
<reference evidence="11 12" key="1">
    <citation type="journal article" date="2009" name="PLoS Genet.">
        <title>The genome of Nectria haematococca: contribution of supernumerary chromosomes to gene expansion.</title>
        <authorList>
            <person name="Coleman J.J."/>
            <person name="Rounsley S.D."/>
            <person name="Rodriguez-Carres M."/>
            <person name="Kuo A."/>
            <person name="Wasmann C.C."/>
            <person name="Grimwood J."/>
            <person name="Schmutz J."/>
            <person name="Taga M."/>
            <person name="White G.J."/>
            <person name="Zhou S."/>
            <person name="Schwartz D.C."/>
            <person name="Freitag M."/>
            <person name="Ma L.J."/>
            <person name="Danchin E.G."/>
            <person name="Henrissat B."/>
            <person name="Coutinho P.M."/>
            <person name="Nelson D.R."/>
            <person name="Straney D."/>
            <person name="Napoli C.A."/>
            <person name="Barker B.M."/>
            <person name="Gribskov M."/>
            <person name="Rep M."/>
            <person name="Kroken S."/>
            <person name="Molnar I."/>
            <person name="Rensing C."/>
            <person name="Kennell J.C."/>
            <person name="Zamora J."/>
            <person name="Farman M.L."/>
            <person name="Selker E.U."/>
            <person name="Salamov A."/>
            <person name="Shapiro H."/>
            <person name="Pangilinan J."/>
            <person name="Lindquist E."/>
            <person name="Lamers C."/>
            <person name="Grigoriev I.V."/>
            <person name="Geiser D.M."/>
            <person name="Covert S.F."/>
            <person name="Temporini E."/>
            <person name="Vanetten H.D."/>
        </authorList>
    </citation>
    <scope>NUCLEOTIDE SEQUENCE [LARGE SCALE GENOMIC DNA]</scope>
    <source>
        <strain evidence="12">ATCC MYA-4622 / CBS 123669 / FGSC 9596 / NRRL 45880 / 77-13-4</strain>
    </source>
</reference>
<dbReference type="GO" id="GO:0005506">
    <property type="term" value="F:iron ion binding"/>
    <property type="evidence" value="ECO:0007669"/>
    <property type="project" value="InterPro"/>
</dbReference>
<comment type="cofactor">
    <cofactor evidence="1 7">
        <name>heme</name>
        <dbReference type="ChEBI" id="CHEBI:30413"/>
    </cofactor>
</comment>
<comment type="similarity">
    <text evidence="2 8">Belongs to the cytochrome P450 family.</text>
</comment>
<dbReference type="GO" id="GO:0020037">
    <property type="term" value="F:heme binding"/>
    <property type="evidence" value="ECO:0007669"/>
    <property type="project" value="InterPro"/>
</dbReference>
<evidence type="ECO:0000256" key="4">
    <source>
        <dbReference type="ARBA" id="ARBA00022723"/>
    </source>
</evidence>
<evidence type="ECO:0000313" key="11">
    <source>
        <dbReference type="EMBL" id="EEU37700.1"/>
    </source>
</evidence>
<dbReference type="HOGENOM" id="CLU_033574_2_0_1"/>
<dbReference type="OMA" id="MFPWLPT"/>
<dbReference type="KEGG" id="nhe:NECHADRAFT_87500"/>
<dbReference type="InterPro" id="IPR050529">
    <property type="entry name" value="CYP450_sterol_14alpha_dmase"/>
</dbReference>
<dbReference type="InterPro" id="IPR002403">
    <property type="entry name" value="Cyt_P450_E_grp-IV"/>
</dbReference>
<evidence type="ECO:0000256" key="7">
    <source>
        <dbReference type="PIRSR" id="PIRSR602403-1"/>
    </source>
</evidence>
<dbReference type="CDD" id="cd00302">
    <property type="entry name" value="cytochrome_P450"/>
    <property type="match status" value="1"/>
</dbReference>
<dbReference type="STRING" id="660122.C7ZEI0"/>
<dbReference type="InterPro" id="IPR036396">
    <property type="entry name" value="Cyt_P450_sf"/>
</dbReference>
<dbReference type="InterPro" id="IPR001128">
    <property type="entry name" value="Cyt_P450"/>
</dbReference>
<evidence type="ECO:0000256" key="2">
    <source>
        <dbReference type="ARBA" id="ARBA00010617"/>
    </source>
</evidence>
<dbReference type="Pfam" id="PF00067">
    <property type="entry name" value="p450"/>
    <property type="match status" value="1"/>
</dbReference>
<evidence type="ECO:0000256" key="3">
    <source>
        <dbReference type="ARBA" id="ARBA00022617"/>
    </source>
</evidence>
<dbReference type="PROSITE" id="PS00086">
    <property type="entry name" value="CYTOCHROME_P450"/>
    <property type="match status" value="1"/>
</dbReference>
<dbReference type="GO" id="GO:0016705">
    <property type="term" value="F:oxidoreductase activity, acting on paired donors, with incorporation or reduction of molecular oxygen"/>
    <property type="evidence" value="ECO:0007669"/>
    <property type="project" value="InterPro"/>
</dbReference>
<dbReference type="Gene3D" id="1.10.630.10">
    <property type="entry name" value="Cytochrome P450"/>
    <property type="match status" value="1"/>
</dbReference>
<dbReference type="eggNOG" id="KOG0684">
    <property type="taxonomic scope" value="Eukaryota"/>
</dbReference>
<keyword evidence="5 7" id="KW-0408">Iron</keyword>
<dbReference type="Proteomes" id="UP000005206">
    <property type="component" value="Chromosome 12"/>
</dbReference>
<keyword evidence="12" id="KW-1185">Reference proteome</keyword>
<evidence type="ECO:0000256" key="9">
    <source>
        <dbReference type="SAM" id="MobiDB-lite"/>
    </source>
</evidence>